<dbReference type="InterPro" id="IPR050355">
    <property type="entry name" value="RCF1"/>
</dbReference>
<dbReference type="RefSeq" id="XP_064719081.1">
    <property type="nucleotide sequence ID" value="XM_064863009.1"/>
</dbReference>
<feature type="compositionally biased region" description="Basic and acidic residues" evidence="6">
    <location>
        <begin position="131"/>
        <end position="144"/>
    </location>
</feature>
<keyword evidence="5 7" id="KW-0472">Membrane</keyword>
<feature type="domain" description="HIG1" evidence="8">
    <location>
        <begin position="1"/>
        <end position="90"/>
    </location>
</feature>
<keyword evidence="2 7" id="KW-0812">Transmembrane</keyword>
<evidence type="ECO:0000256" key="4">
    <source>
        <dbReference type="ARBA" id="ARBA00023128"/>
    </source>
</evidence>
<dbReference type="PANTHER" id="PTHR12297">
    <property type="entry name" value="HYPOXIA-INDUCBILE GENE 1 HIG1 -RELATED"/>
    <property type="match status" value="1"/>
</dbReference>
<keyword evidence="3 7" id="KW-1133">Transmembrane helix</keyword>
<evidence type="ECO:0000313" key="9">
    <source>
        <dbReference type="EMBL" id="WVO19841.1"/>
    </source>
</evidence>
<sequence length="177" mass="19640">MSIPVSSDASQRSWPQKIFDKCKEQPFVPLGAGATVAALLGASYHLRKGNRTRFNQFLRFRVYAQGATVVALLIYGSQELAAREKAGIVKRKNDRIVVYPQASPPPAATESIVHSNEPSALPESLASAVDPKSKPSDAYPLRKEERMKVSEFAKRLKEAEALQKEEDASRRCTDRRI</sequence>
<dbReference type="PANTHER" id="PTHR12297:SF3">
    <property type="entry name" value="HIG1 DOMAIN FAMILY MEMBER 1A"/>
    <property type="match status" value="1"/>
</dbReference>
<keyword evidence="4" id="KW-0496">Mitochondrion</keyword>
<dbReference type="PROSITE" id="PS51503">
    <property type="entry name" value="HIG1"/>
    <property type="match status" value="1"/>
</dbReference>
<comment type="subcellular location">
    <subcellularLocation>
        <location evidence="1">Mitochondrion membrane</location>
    </subcellularLocation>
</comment>
<dbReference type="Proteomes" id="UP001432216">
    <property type="component" value="Chromosome 2"/>
</dbReference>
<evidence type="ECO:0000256" key="2">
    <source>
        <dbReference type="ARBA" id="ARBA00022692"/>
    </source>
</evidence>
<accession>A0ABZ2AMR6</accession>
<dbReference type="Gene3D" id="6.10.140.1320">
    <property type="match status" value="1"/>
</dbReference>
<evidence type="ECO:0000256" key="1">
    <source>
        <dbReference type="ARBA" id="ARBA00004325"/>
    </source>
</evidence>
<dbReference type="GeneID" id="89987906"/>
<gene>
    <name evidence="9" type="ORF">IAS62_001131</name>
</gene>
<dbReference type="Pfam" id="PF04588">
    <property type="entry name" value="HIG_1_N"/>
    <property type="match status" value="1"/>
</dbReference>
<feature type="transmembrane region" description="Helical" evidence="7">
    <location>
        <begin position="27"/>
        <end position="46"/>
    </location>
</feature>
<evidence type="ECO:0000256" key="6">
    <source>
        <dbReference type="SAM" id="MobiDB-lite"/>
    </source>
</evidence>
<keyword evidence="10" id="KW-1185">Reference proteome</keyword>
<evidence type="ECO:0000259" key="8">
    <source>
        <dbReference type="PROSITE" id="PS51503"/>
    </source>
</evidence>
<evidence type="ECO:0000256" key="3">
    <source>
        <dbReference type="ARBA" id="ARBA00022989"/>
    </source>
</evidence>
<reference evidence="9 10" key="1">
    <citation type="submission" date="2024-01" db="EMBL/GenBank/DDBJ databases">
        <title>Comparative genomics of Cryptococcus and Kwoniella reveals pathogenesis evolution and contrasting modes of karyotype evolution via chromosome fusion or intercentromeric recombination.</title>
        <authorList>
            <person name="Coelho M.A."/>
            <person name="David-Palma M."/>
            <person name="Shea T."/>
            <person name="Bowers K."/>
            <person name="McGinley-Smith S."/>
            <person name="Mohammad A.W."/>
            <person name="Gnirke A."/>
            <person name="Yurkov A.M."/>
            <person name="Nowrousian M."/>
            <person name="Sun S."/>
            <person name="Cuomo C.A."/>
            <person name="Heitman J."/>
        </authorList>
    </citation>
    <scope>NUCLEOTIDE SEQUENCE [LARGE SCALE GENOMIC DNA]</scope>
    <source>
        <strain evidence="9 10">7685027</strain>
    </source>
</reference>
<evidence type="ECO:0000256" key="7">
    <source>
        <dbReference type="SAM" id="Phobius"/>
    </source>
</evidence>
<protein>
    <recommendedName>
        <fullName evidence="8">HIG1 domain-containing protein</fullName>
    </recommendedName>
</protein>
<evidence type="ECO:0000256" key="5">
    <source>
        <dbReference type="ARBA" id="ARBA00023136"/>
    </source>
</evidence>
<dbReference type="EMBL" id="CP143807">
    <property type="protein sequence ID" value="WVO19841.1"/>
    <property type="molecule type" value="Genomic_DNA"/>
</dbReference>
<feature type="region of interest" description="Disordered" evidence="6">
    <location>
        <begin position="103"/>
        <end position="144"/>
    </location>
</feature>
<proteinExistence type="predicted"/>
<dbReference type="InterPro" id="IPR007667">
    <property type="entry name" value="Hypoxia_induced_domain"/>
</dbReference>
<organism evidence="9 10">
    <name type="scientific">Cryptococcus decagattii</name>
    <dbReference type="NCBI Taxonomy" id="1859122"/>
    <lineage>
        <taxon>Eukaryota</taxon>
        <taxon>Fungi</taxon>
        <taxon>Dikarya</taxon>
        <taxon>Basidiomycota</taxon>
        <taxon>Agaricomycotina</taxon>
        <taxon>Tremellomycetes</taxon>
        <taxon>Tremellales</taxon>
        <taxon>Cryptococcaceae</taxon>
        <taxon>Cryptococcus</taxon>
        <taxon>Cryptococcus gattii species complex</taxon>
    </lineage>
</organism>
<evidence type="ECO:0000313" key="10">
    <source>
        <dbReference type="Proteomes" id="UP001432216"/>
    </source>
</evidence>
<name>A0ABZ2AMR6_9TREE</name>